<protein>
    <recommendedName>
        <fullName evidence="4">Peptidase</fullName>
    </recommendedName>
</protein>
<feature type="compositionally biased region" description="Basic and acidic residues" evidence="1">
    <location>
        <begin position="301"/>
        <end position="310"/>
    </location>
</feature>
<dbReference type="eggNOG" id="ENOG502Z7KX">
    <property type="taxonomic scope" value="Bacteria"/>
</dbReference>
<sequence>MSLVNVDPAIPSGLPALASILSPEDRAALQRALRQIERKSFAARLNSVLGRKSLLIAPLIPATVADNANKAALAAIQTALRLVLRTLENKQGQESHKLHKAVAVLSGATGGAFGLSSLLLELPFSTAVILHSIADIARGEGEDMTHPEMALACLEVFALGNDRDIRTLHPDDEARRDAISLEGRLENIAVKTSYFTMRGMMAKSVTEATRYLLSHGVIDETAPVLVRLIAQLAPRFGLVVSQKVAAQSVPLIGAVGGAAVNYAFMDHFQTLARGHFTIRRLERVYGVALIRQEYQKLLEEEADSHREPGRRNSFQQSMQQWFRRGS</sequence>
<evidence type="ECO:0000313" key="3">
    <source>
        <dbReference type="Proteomes" id="UP000001695"/>
    </source>
</evidence>
<dbReference type="KEGG" id="bid:Bind_0871"/>
<evidence type="ECO:0008006" key="4">
    <source>
        <dbReference type="Google" id="ProtNLM"/>
    </source>
</evidence>
<evidence type="ECO:0000256" key="1">
    <source>
        <dbReference type="SAM" id="MobiDB-lite"/>
    </source>
</evidence>
<dbReference type="OrthoDB" id="1238772at2"/>
<reference evidence="2 3" key="2">
    <citation type="journal article" date="2010" name="J. Bacteriol.">
        <title>Complete genome sequence of Beijerinckia indica subsp. indica.</title>
        <authorList>
            <person name="Tamas I."/>
            <person name="Dedysh S.N."/>
            <person name="Liesack W."/>
            <person name="Stott M.B."/>
            <person name="Alam M."/>
            <person name="Murrell J.C."/>
            <person name="Dunfield P.F."/>
        </authorList>
    </citation>
    <scope>NUCLEOTIDE SEQUENCE [LARGE SCALE GENOMIC DNA]</scope>
    <source>
        <strain evidence="3">ATCC 9039 / DSM 1715 / NCIMB 8712</strain>
    </source>
</reference>
<accession>B2IHK0</accession>
<evidence type="ECO:0000313" key="2">
    <source>
        <dbReference type="EMBL" id="ACB94521.1"/>
    </source>
</evidence>
<proteinExistence type="predicted"/>
<dbReference type="PANTHER" id="PTHR41260">
    <property type="entry name" value="PROTEIN ECSC"/>
    <property type="match status" value="1"/>
</dbReference>
<name>B2IHK0_BEII9</name>
<reference evidence="3" key="1">
    <citation type="submission" date="2008-03" db="EMBL/GenBank/DDBJ databases">
        <title>Complete sequence of chromosome of Beijerinckia indica subsp. indica ATCC 9039.</title>
        <authorList>
            <consortium name="US DOE Joint Genome Institute"/>
            <person name="Copeland A."/>
            <person name="Lucas S."/>
            <person name="Lapidus A."/>
            <person name="Glavina del Rio T."/>
            <person name="Dalin E."/>
            <person name="Tice H."/>
            <person name="Bruce D."/>
            <person name="Goodwin L."/>
            <person name="Pitluck S."/>
            <person name="LaButti K."/>
            <person name="Schmutz J."/>
            <person name="Larimer F."/>
            <person name="Land M."/>
            <person name="Hauser L."/>
            <person name="Kyrpides N."/>
            <person name="Mikhailova N."/>
            <person name="Dunfield P.F."/>
            <person name="Dedysh S.N."/>
            <person name="Liesack W."/>
            <person name="Saw J.H."/>
            <person name="Alam M."/>
            <person name="Chen Y."/>
            <person name="Murrell J.C."/>
            <person name="Richardson P."/>
        </authorList>
    </citation>
    <scope>NUCLEOTIDE SEQUENCE [LARGE SCALE GENOMIC DNA]</scope>
    <source>
        <strain evidence="3">ATCC 9039 / DSM 1715 / NCIMB 8712</strain>
    </source>
</reference>
<dbReference type="InterPro" id="IPR024787">
    <property type="entry name" value="EcsC"/>
</dbReference>
<dbReference type="AlphaFoldDB" id="B2IHK0"/>
<dbReference type="PANTHER" id="PTHR41260:SF1">
    <property type="entry name" value="PROTEIN ECSC"/>
    <property type="match status" value="1"/>
</dbReference>
<gene>
    <name evidence="2" type="ordered locus">Bind_0871</name>
</gene>
<feature type="region of interest" description="Disordered" evidence="1">
    <location>
        <begin position="301"/>
        <end position="326"/>
    </location>
</feature>
<dbReference type="RefSeq" id="WP_012383878.1">
    <property type="nucleotide sequence ID" value="NC_010581.1"/>
</dbReference>
<dbReference type="HOGENOM" id="CLU_087250_0_0_5"/>
<dbReference type="Proteomes" id="UP000001695">
    <property type="component" value="Chromosome"/>
</dbReference>
<dbReference type="EMBL" id="CP001016">
    <property type="protein sequence ID" value="ACB94521.1"/>
    <property type="molecule type" value="Genomic_DNA"/>
</dbReference>
<organism evidence="2 3">
    <name type="scientific">Beijerinckia indica subsp. indica (strain ATCC 9039 / DSM 1715 / NCIMB 8712)</name>
    <dbReference type="NCBI Taxonomy" id="395963"/>
    <lineage>
        <taxon>Bacteria</taxon>
        <taxon>Pseudomonadati</taxon>
        <taxon>Pseudomonadota</taxon>
        <taxon>Alphaproteobacteria</taxon>
        <taxon>Hyphomicrobiales</taxon>
        <taxon>Beijerinckiaceae</taxon>
        <taxon>Beijerinckia</taxon>
    </lineage>
</organism>
<dbReference type="Pfam" id="PF12787">
    <property type="entry name" value="EcsC"/>
    <property type="match status" value="1"/>
</dbReference>
<keyword evidence="3" id="KW-1185">Reference proteome</keyword>